<protein>
    <submittedName>
        <fullName evidence="1">Uncharacterized protein</fullName>
    </submittedName>
</protein>
<accession>B4FC46</accession>
<organism evidence="1">
    <name type="scientific">Zea mays</name>
    <name type="common">Maize</name>
    <dbReference type="NCBI Taxonomy" id="4577"/>
    <lineage>
        <taxon>Eukaryota</taxon>
        <taxon>Viridiplantae</taxon>
        <taxon>Streptophyta</taxon>
        <taxon>Embryophyta</taxon>
        <taxon>Tracheophyta</taxon>
        <taxon>Spermatophyta</taxon>
        <taxon>Magnoliopsida</taxon>
        <taxon>Liliopsida</taxon>
        <taxon>Poales</taxon>
        <taxon>Poaceae</taxon>
        <taxon>PACMAD clade</taxon>
        <taxon>Panicoideae</taxon>
        <taxon>Andropogonodae</taxon>
        <taxon>Andropogoneae</taxon>
        <taxon>Tripsacinae</taxon>
        <taxon>Zea</taxon>
    </lineage>
</organism>
<sequence length="32" mass="4233">MYLWRDAFWDPHRGLDIHLRRRFFFQLTYFDL</sequence>
<dbReference type="AlphaFoldDB" id="B4FC46"/>
<evidence type="ECO:0000313" key="1">
    <source>
        <dbReference type="EMBL" id="ACF79689.1"/>
    </source>
</evidence>
<name>B4FC46_MAIZE</name>
<dbReference type="EMBL" id="BT034684">
    <property type="protein sequence ID" value="ACF79689.1"/>
    <property type="molecule type" value="mRNA"/>
</dbReference>
<proteinExistence type="evidence at transcript level"/>
<reference evidence="1" key="1">
    <citation type="journal article" date="2009" name="PLoS Genet.">
        <title>Sequencing, mapping, and analysis of 27,455 maize full-length cDNAs.</title>
        <authorList>
            <person name="Soderlund C."/>
            <person name="Descour A."/>
            <person name="Kudrna D."/>
            <person name="Bomhoff M."/>
            <person name="Boyd L."/>
            <person name="Currie J."/>
            <person name="Angelova A."/>
            <person name="Collura K."/>
            <person name="Wissotski M."/>
            <person name="Ashley E."/>
            <person name="Morrow D."/>
            <person name="Fernandes J."/>
            <person name="Walbot V."/>
            <person name="Yu Y."/>
        </authorList>
    </citation>
    <scope>NUCLEOTIDE SEQUENCE</scope>
    <source>
        <strain evidence="1">B73</strain>
    </source>
</reference>